<evidence type="ECO:0000256" key="1">
    <source>
        <dbReference type="SAM" id="Phobius"/>
    </source>
</evidence>
<dbReference type="PANTHER" id="PTHR35095">
    <property type="entry name" value="OS05G0143300 PROTEIN"/>
    <property type="match status" value="1"/>
</dbReference>
<sequence>MVKLCSMASHVHPHGLAIVFPQDQKRVIKDFQPYLPSWGARHEITRSSSLMLKLPQDEQPWRPMNRIYQSNQFAEIDSTVKMPILIDVQGLQHFGLFCWMDNCNIIFMSFCVFLVFLSLKSLVFGLFFFPVFSFVKDSCQNRAKR</sequence>
<keyword evidence="1" id="KW-1133">Transmembrane helix</keyword>
<organism evidence="2">
    <name type="scientific">Populus davidiana</name>
    <dbReference type="NCBI Taxonomy" id="266767"/>
    <lineage>
        <taxon>Eukaryota</taxon>
        <taxon>Viridiplantae</taxon>
        <taxon>Streptophyta</taxon>
        <taxon>Embryophyta</taxon>
        <taxon>Tracheophyta</taxon>
        <taxon>Spermatophyta</taxon>
        <taxon>Magnoliopsida</taxon>
        <taxon>eudicotyledons</taxon>
        <taxon>Gunneridae</taxon>
        <taxon>Pentapetalae</taxon>
        <taxon>rosids</taxon>
        <taxon>fabids</taxon>
        <taxon>Malpighiales</taxon>
        <taxon>Salicaceae</taxon>
        <taxon>Saliceae</taxon>
        <taxon>Populus</taxon>
    </lineage>
</organism>
<keyword evidence="1" id="KW-0472">Membrane</keyword>
<reference evidence="2" key="1">
    <citation type="submission" date="2020-03" db="EMBL/GenBank/DDBJ databases">
        <authorList>
            <person name="Zhang R."/>
        </authorList>
    </citation>
    <scope>NUCLEOTIDE SEQUENCE</scope>
</reference>
<keyword evidence="1" id="KW-0812">Transmembrane</keyword>
<evidence type="ECO:0000313" key="2">
    <source>
        <dbReference type="EMBL" id="NUU84751.1"/>
    </source>
</evidence>
<dbReference type="PANTHER" id="PTHR35095:SF1">
    <property type="entry name" value="OS05G0143300 PROTEIN"/>
    <property type="match status" value="1"/>
</dbReference>
<dbReference type="AlphaFoldDB" id="A0A6M2EJC0"/>
<accession>A0A6M2EJC0</accession>
<protein>
    <submittedName>
        <fullName evidence="2">Uncharacterized protein</fullName>
    </submittedName>
</protein>
<name>A0A6M2EJC0_9ROSI</name>
<dbReference type="EMBL" id="GILB01004418">
    <property type="protein sequence ID" value="NUU84751.1"/>
    <property type="molecule type" value="Transcribed_RNA"/>
</dbReference>
<proteinExistence type="predicted"/>
<feature type="transmembrane region" description="Helical" evidence="1">
    <location>
        <begin position="105"/>
        <end position="135"/>
    </location>
</feature>